<dbReference type="InterPro" id="IPR036890">
    <property type="entry name" value="HATPase_C_sf"/>
</dbReference>
<evidence type="ECO:0000313" key="19">
    <source>
        <dbReference type="Proteomes" id="UP000288212"/>
    </source>
</evidence>
<keyword evidence="9 14" id="KW-0418">Kinase</keyword>
<evidence type="ECO:0000256" key="15">
    <source>
        <dbReference type="SAM" id="Phobius"/>
    </source>
</evidence>
<evidence type="ECO:0000256" key="11">
    <source>
        <dbReference type="ARBA" id="ARBA00022989"/>
    </source>
</evidence>
<dbReference type="InterPro" id="IPR029016">
    <property type="entry name" value="GAF-like_dom_sf"/>
</dbReference>
<dbReference type="InterPro" id="IPR005467">
    <property type="entry name" value="His_kinase_dom"/>
</dbReference>
<dbReference type="SMART" id="SM00387">
    <property type="entry name" value="HATPase_c"/>
    <property type="match status" value="1"/>
</dbReference>
<dbReference type="PANTHER" id="PTHR24421">
    <property type="entry name" value="NITRATE/NITRITE SENSOR PROTEIN NARX-RELATED"/>
    <property type="match status" value="1"/>
</dbReference>
<dbReference type="Pfam" id="PF07730">
    <property type="entry name" value="HisKA_3"/>
    <property type="match status" value="1"/>
</dbReference>
<keyword evidence="7 15" id="KW-0812">Transmembrane</keyword>
<evidence type="ECO:0000259" key="16">
    <source>
        <dbReference type="PROSITE" id="PS50109"/>
    </source>
</evidence>
<dbReference type="PIRSF" id="PIRSF003167">
    <property type="entry name" value="STHK_NarX/NarQ"/>
    <property type="match status" value="1"/>
</dbReference>
<dbReference type="Proteomes" id="UP000288212">
    <property type="component" value="Unassembled WGS sequence"/>
</dbReference>
<evidence type="ECO:0000256" key="8">
    <source>
        <dbReference type="ARBA" id="ARBA00022741"/>
    </source>
</evidence>
<evidence type="ECO:0000256" key="6">
    <source>
        <dbReference type="ARBA" id="ARBA00022679"/>
    </source>
</evidence>
<dbReference type="Gene3D" id="3.30.565.10">
    <property type="entry name" value="Histidine kinase-like ATPase, C-terminal domain"/>
    <property type="match status" value="1"/>
</dbReference>
<keyword evidence="5" id="KW-0597">Phosphoprotein</keyword>
<feature type="domain" description="Histidine kinase" evidence="16">
    <location>
        <begin position="387"/>
        <end position="585"/>
    </location>
</feature>
<evidence type="ECO:0000256" key="4">
    <source>
        <dbReference type="ARBA" id="ARBA00022519"/>
    </source>
</evidence>
<keyword evidence="13 14" id="KW-0472">Membrane</keyword>
<dbReference type="AlphaFoldDB" id="A0A432VWD3"/>
<keyword evidence="11 15" id="KW-1133">Transmembrane helix</keyword>
<keyword evidence="10 14" id="KW-0067">ATP-binding</keyword>
<dbReference type="OrthoDB" id="9811306at2"/>
<dbReference type="SUPFAM" id="SSF55781">
    <property type="entry name" value="GAF domain-like"/>
    <property type="match status" value="1"/>
</dbReference>
<keyword evidence="8 14" id="KW-0547">Nucleotide-binding</keyword>
<dbReference type="SMART" id="SM00304">
    <property type="entry name" value="HAMP"/>
    <property type="match status" value="1"/>
</dbReference>
<dbReference type="CDD" id="cd06225">
    <property type="entry name" value="HAMP"/>
    <property type="match status" value="1"/>
</dbReference>
<sequence>MSLALFAIVGLSLVTLLTSYWLSEKVNRDPEALNVAGSLRWQTYHIAIVATQNDPERLNSAIQSLNQSWNHPSFRRFAHNDTTIYSHFRQAQANWLEIERVLRSETVESVSFYGRLVDQVSYIDELVFLIQQDAERSVGQLRLVLVLALFLTVILAIIVLHWLRVRFEIPLIKLQQAARKIGHGDFTTRVDLKNNRDELGMLAETINKMSDTIGFMYGRLETRVDEQTHQLQRSHITLQLLYDISKRINEHALNYNDFRDTTRKLCDVLDLDDLELCLLTDEGKAPYLQFQAAEPERDPCHAVNCAECIRKDDCITVEDGVRQYYYPLSREQKRFGVMVARCKENQVLHDWQQQLLKSVSDQLALALSLKAEEDQVRRLAMVNERTVIARELHDSLAQALSYLKIQVTRLNKAIDIKNEAIIRDVSQELREGLDSAYRQLRELLTTFRLKVDGGGLLNALETTVKQLQNQTDMEIQLDYRITDVPLEPHEEIHLLQMVREAVQNAMHHSEGKYVVIRMAHLANSDDKIELAVEDDGVGIPTDPEKLNHYGLVIIKERGRHLGGDAEIKRREEGGTGVYFRFVPQYLQKEQLNDKSHLAKMV</sequence>
<evidence type="ECO:0000313" key="18">
    <source>
        <dbReference type="EMBL" id="RUO20804.1"/>
    </source>
</evidence>
<dbReference type="CDD" id="cd16917">
    <property type="entry name" value="HATPase_UhpB-NarQ-NarX-like"/>
    <property type="match status" value="1"/>
</dbReference>
<keyword evidence="19" id="KW-1185">Reference proteome</keyword>
<name>A0A432VWD3_9GAMM</name>
<dbReference type="Gene3D" id="1.20.5.1930">
    <property type="match status" value="1"/>
</dbReference>
<dbReference type="PANTHER" id="PTHR24421:SF10">
    <property type="entry name" value="NITRATE_NITRITE SENSOR PROTEIN NARQ"/>
    <property type="match status" value="1"/>
</dbReference>
<proteinExistence type="predicted"/>
<evidence type="ECO:0000256" key="2">
    <source>
        <dbReference type="ARBA" id="ARBA00004429"/>
    </source>
</evidence>
<dbReference type="SUPFAM" id="SSF158472">
    <property type="entry name" value="HAMP domain-like"/>
    <property type="match status" value="1"/>
</dbReference>
<evidence type="ECO:0000256" key="9">
    <source>
        <dbReference type="ARBA" id="ARBA00022777"/>
    </source>
</evidence>
<evidence type="ECO:0000256" key="7">
    <source>
        <dbReference type="ARBA" id="ARBA00022692"/>
    </source>
</evidence>
<evidence type="ECO:0000259" key="17">
    <source>
        <dbReference type="PROSITE" id="PS50885"/>
    </source>
</evidence>
<dbReference type="Pfam" id="PF02518">
    <property type="entry name" value="HATPase_c"/>
    <property type="match status" value="1"/>
</dbReference>
<keyword evidence="3 14" id="KW-1003">Cell membrane</keyword>
<protein>
    <recommendedName>
        <fullName evidence="14">Sensor protein</fullName>
        <ecNumber evidence="14">2.7.13.3</ecNumber>
    </recommendedName>
</protein>
<accession>A0A432VWD3</accession>
<dbReference type="InterPro" id="IPR016380">
    <property type="entry name" value="Sig_transdc_His_kin_NarX/NarQ"/>
</dbReference>
<dbReference type="Gene3D" id="1.20.120.960">
    <property type="entry name" value="Histidine kinase NarX, sensor domain"/>
    <property type="match status" value="1"/>
</dbReference>
<feature type="domain" description="HAMP" evidence="17">
    <location>
        <begin position="170"/>
        <end position="218"/>
    </location>
</feature>
<dbReference type="InterPro" id="IPR042295">
    <property type="entry name" value="NarX-like_N_sf"/>
</dbReference>
<dbReference type="Gene3D" id="3.30.450.40">
    <property type="match status" value="1"/>
</dbReference>
<dbReference type="GO" id="GO:0046983">
    <property type="term" value="F:protein dimerization activity"/>
    <property type="evidence" value="ECO:0007669"/>
    <property type="project" value="UniProtKB-UniRule"/>
</dbReference>
<dbReference type="SUPFAM" id="SSF55874">
    <property type="entry name" value="ATPase domain of HSP90 chaperone/DNA topoisomerase II/histidine kinase"/>
    <property type="match status" value="1"/>
</dbReference>
<dbReference type="PROSITE" id="PS50885">
    <property type="entry name" value="HAMP"/>
    <property type="match status" value="1"/>
</dbReference>
<keyword evidence="4 14" id="KW-0997">Cell inner membrane</keyword>
<dbReference type="EC" id="2.7.13.3" evidence="14"/>
<keyword evidence="12 14" id="KW-0902">Two-component regulatory system</keyword>
<dbReference type="GO" id="GO:0005886">
    <property type="term" value="C:plasma membrane"/>
    <property type="evidence" value="ECO:0007669"/>
    <property type="project" value="UniProtKB-SubCell"/>
</dbReference>
<evidence type="ECO:0000256" key="13">
    <source>
        <dbReference type="ARBA" id="ARBA00023136"/>
    </source>
</evidence>
<dbReference type="PROSITE" id="PS50109">
    <property type="entry name" value="HIS_KIN"/>
    <property type="match status" value="1"/>
</dbReference>
<dbReference type="GO" id="GO:0000155">
    <property type="term" value="F:phosphorelay sensor kinase activity"/>
    <property type="evidence" value="ECO:0007669"/>
    <property type="project" value="UniProtKB-UniRule"/>
</dbReference>
<dbReference type="InterPro" id="IPR029095">
    <property type="entry name" value="NarX-like_N"/>
</dbReference>
<evidence type="ECO:0000256" key="10">
    <source>
        <dbReference type="ARBA" id="ARBA00022840"/>
    </source>
</evidence>
<dbReference type="InterPro" id="IPR003594">
    <property type="entry name" value="HATPase_dom"/>
</dbReference>
<feature type="transmembrane region" description="Helical" evidence="15">
    <location>
        <begin position="141"/>
        <end position="163"/>
    </location>
</feature>
<gene>
    <name evidence="18" type="ORF">CWE06_05385</name>
</gene>
<organism evidence="18 19">
    <name type="scientific">Aliidiomarina haloalkalitolerans</name>
    <dbReference type="NCBI Taxonomy" id="859059"/>
    <lineage>
        <taxon>Bacteria</taxon>
        <taxon>Pseudomonadati</taxon>
        <taxon>Pseudomonadota</taxon>
        <taxon>Gammaproteobacteria</taxon>
        <taxon>Alteromonadales</taxon>
        <taxon>Idiomarinaceae</taxon>
        <taxon>Aliidiomarina</taxon>
    </lineage>
</organism>
<reference evidence="18 19" key="1">
    <citation type="journal article" date="2011" name="Front. Microbiol.">
        <title>Genomic signatures of strain selection and enhancement in Bacillus atrophaeus var. globigii, a historical biowarfare simulant.</title>
        <authorList>
            <person name="Gibbons H.S."/>
            <person name="Broomall S.M."/>
            <person name="McNew L.A."/>
            <person name="Daligault H."/>
            <person name="Chapman C."/>
            <person name="Bruce D."/>
            <person name="Karavis M."/>
            <person name="Krepps M."/>
            <person name="McGregor P.A."/>
            <person name="Hong C."/>
            <person name="Park K.H."/>
            <person name="Akmal A."/>
            <person name="Feldman A."/>
            <person name="Lin J.S."/>
            <person name="Chang W.E."/>
            <person name="Higgs B.W."/>
            <person name="Demirev P."/>
            <person name="Lindquist J."/>
            <person name="Liem A."/>
            <person name="Fochler E."/>
            <person name="Read T.D."/>
            <person name="Tapia R."/>
            <person name="Johnson S."/>
            <person name="Bishop-Lilly K.A."/>
            <person name="Detter C."/>
            <person name="Han C."/>
            <person name="Sozhamannan S."/>
            <person name="Rosenzweig C.N."/>
            <person name="Skowronski E.W."/>
        </authorList>
    </citation>
    <scope>NUCLEOTIDE SEQUENCE [LARGE SCALE GENOMIC DNA]</scope>
    <source>
        <strain evidence="18 19">AK5</strain>
    </source>
</reference>
<dbReference type="Pfam" id="PF00672">
    <property type="entry name" value="HAMP"/>
    <property type="match status" value="1"/>
</dbReference>
<dbReference type="Pfam" id="PF13675">
    <property type="entry name" value="PilJ"/>
    <property type="match status" value="1"/>
</dbReference>
<dbReference type="InterPro" id="IPR011712">
    <property type="entry name" value="Sig_transdc_His_kin_sub3_dim/P"/>
</dbReference>
<evidence type="ECO:0000256" key="12">
    <source>
        <dbReference type="ARBA" id="ARBA00023012"/>
    </source>
</evidence>
<dbReference type="GO" id="GO:0005524">
    <property type="term" value="F:ATP binding"/>
    <property type="evidence" value="ECO:0007669"/>
    <property type="project" value="UniProtKB-UniRule"/>
</dbReference>
<comment type="subcellular location">
    <subcellularLocation>
        <location evidence="2">Cell inner membrane</location>
        <topology evidence="2">Multi-pass membrane protein</topology>
    </subcellularLocation>
</comment>
<keyword evidence="6 14" id="KW-0808">Transferase</keyword>
<dbReference type="Gene3D" id="6.10.340.10">
    <property type="match status" value="1"/>
</dbReference>
<evidence type="ECO:0000256" key="5">
    <source>
        <dbReference type="ARBA" id="ARBA00022553"/>
    </source>
</evidence>
<comment type="catalytic activity">
    <reaction evidence="1 14">
        <text>ATP + protein L-histidine = ADP + protein N-phospho-L-histidine.</text>
        <dbReference type="EC" id="2.7.13.3"/>
    </reaction>
</comment>
<evidence type="ECO:0000256" key="3">
    <source>
        <dbReference type="ARBA" id="ARBA00022475"/>
    </source>
</evidence>
<evidence type="ECO:0000256" key="14">
    <source>
        <dbReference type="PIRNR" id="PIRNR003167"/>
    </source>
</evidence>
<dbReference type="EMBL" id="PIPI01000002">
    <property type="protein sequence ID" value="RUO20804.1"/>
    <property type="molecule type" value="Genomic_DNA"/>
</dbReference>
<dbReference type="InterPro" id="IPR003660">
    <property type="entry name" value="HAMP_dom"/>
</dbReference>
<comment type="caution">
    <text evidence="18">The sequence shown here is derived from an EMBL/GenBank/DDBJ whole genome shotgun (WGS) entry which is preliminary data.</text>
</comment>
<evidence type="ECO:0000256" key="1">
    <source>
        <dbReference type="ARBA" id="ARBA00000085"/>
    </source>
</evidence>
<dbReference type="InterPro" id="IPR050482">
    <property type="entry name" value="Sensor_HK_TwoCompSys"/>
</dbReference>